<comment type="caution">
    <text evidence="7">The sequence shown here is derived from an EMBL/GenBank/DDBJ whole genome shotgun (WGS) entry which is preliminary data.</text>
</comment>
<dbReference type="InterPro" id="IPR013083">
    <property type="entry name" value="Znf_RING/FYVE/PHD"/>
</dbReference>
<keyword evidence="2 4" id="KW-0863">Zinc-finger</keyword>
<dbReference type="Gene3D" id="3.30.40.10">
    <property type="entry name" value="Zinc/RING finger domain, C3HC4 (zinc finger)"/>
    <property type="match status" value="1"/>
</dbReference>
<keyword evidence="8" id="KW-1185">Reference proteome</keyword>
<dbReference type="PROSITE" id="PS50089">
    <property type="entry name" value="ZF_RING_2"/>
    <property type="match status" value="1"/>
</dbReference>
<name>A0A8H6FGY4_9LECA</name>
<dbReference type="EMBL" id="JACCJB010000004">
    <property type="protein sequence ID" value="KAF6227885.1"/>
    <property type="molecule type" value="Genomic_DNA"/>
</dbReference>
<dbReference type="SMART" id="SM00184">
    <property type="entry name" value="RING"/>
    <property type="match status" value="1"/>
</dbReference>
<organism evidence="7 8">
    <name type="scientific">Letharia lupina</name>
    <dbReference type="NCBI Taxonomy" id="560253"/>
    <lineage>
        <taxon>Eukaryota</taxon>
        <taxon>Fungi</taxon>
        <taxon>Dikarya</taxon>
        <taxon>Ascomycota</taxon>
        <taxon>Pezizomycotina</taxon>
        <taxon>Lecanoromycetes</taxon>
        <taxon>OSLEUM clade</taxon>
        <taxon>Lecanoromycetidae</taxon>
        <taxon>Lecanorales</taxon>
        <taxon>Lecanorineae</taxon>
        <taxon>Parmeliaceae</taxon>
        <taxon>Letharia</taxon>
    </lineage>
</organism>
<dbReference type="AlphaFoldDB" id="A0A8H6FGY4"/>
<dbReference type="PANTHER" id="PTHR45969:SF69">
    <property type="entry name" value="FINGER DOMAIN PROTEIN, PUTATIVE (AFU_ORTHOLOGUE AFUA_3G12190)-RELATED"/>
    <property type="match status" value="1"/>
</dbReference>
<evidence type="ECO:0000256" key="5">
    <source>
        <dbReference type="SAM" id="MobiDB-lite"/>
    </source>
</evidence>
<evidence type="ECO:0000256" key="2">
    <source>
        <dbReference type="ARBA" id="ARBA00022771"/>
    </source>
</evidence>
<keyword evidence="1" id="KW-0479">Metal-binding</keyword>
<dbReference type="InterPro" id="IPR001841">
    <property type="entry name" value="Znf_RING"/>
</dbReference>
<evidence type="ECO:0000256" key="3">
    <source>
        <dbReference type="ARBA" id="ARBA00022833"/>
    </source>
</evidence>
<evidence type="ECO:0000313" key="7">
    <source>
        <dbReference type="EMBL" id="KAF6227885.1"/>
    </source>
</evidence>
<dbReference type="GO" id="GO:0061630">
    <property type="term" value="F:ubiquitin protein ligase activity"/>
    <property type="evidence" value="ECO:0007669"/>
    <property type="project" value="TreeGrafter"/>
</dbReference>
<proteinExistence type="predicted"/>
<feature type="domain" description="RING-type" evidence="6">
    <location>
        <begin position="75"/>
        <end position="124"/>
    </location>
</feature>
<feature type="compositionally biased region" description="Polar residues" evidence="5">
    <location>
        <begin position="546"/>
        <end position="562"/>
    </location>
</feature>
<sequence length="562" mass="61447">MNGNSPDPGDSQHHTQNQAQIAPQTPNHTSTPNSVQDQLHAQDEHLNAQAAVLLNGFLAKTRRLISSELGKDTDCTICSEPFLRGDNPEVPVRLDCGHTFGMGCILKWLSPVSRDGNNSCPNCRKPIFDDWDPMDFPVARETAPVGRRRVTAAPVRISADDPSVGRDERRGPSRLPAWLQPENLPSWLRLPDDFPTGGVDPTAVAAEPVDATASTSPVAPIPGSVAPNAPLPSTVVATEEAWDQQQAVGEPQTVATNESRTSEMSTPDDTASSLPPSTQRSGQRPASTISQREGEDVTAGSLRVEEAQRRYLETSSRLDLWRPGEMELELQARLQELVNAYRAAGRADRRADRRAARRPAAAASPAPPLAARPTEDEDNGVAAMFNAAETEHDQRRQQAATNERKRHMWMQFCEGVVRTIEQSADSAALANHDLALTIISMRDLDGFIAERATETPTWRRTLRTFPRLHTEMVTRFDDFRPLPSVTIGDRIGLERLLAGTSFDRETLHKAAWYTRLSERLARTGGGEFDAGTRPVARLTEGMANLSGPSRESTASITTTGFG</sequence>
<keyword evidence="3" id="KW-0862">Zinc</keyword>
<dbReference type="SUPFAM" id="SSF57850">
    <property type="entry name" value="RING/U-box"/>
    <property type="match status" value="1"/>
</dbReference>
<dbReference type="PANTHER" id="PTHR45969">
    <property type="entry name" value="RING ZINC FINGER PROTEIN-RELATED"/>
    <property type="match status" value="1"/>
</dbReference>
<feature type="region of interest" description="Disordered" evidence="5">
    <location>
        <begin position="156"/>
        <end position="178"/>
    </location>
</feature>
<feature type="region of interest" description="Disordered" evidence="5">
    <location>
        <begin position="345"/>
        <end position="376"/>
    </location>
</feature>
<feature type="compositionally biased region" description="Basic and acidic residues" evidence="5">
    <location>
        <begin position="345"/>
        <end position="354"/>
    </location>
</feature>
<accession>A0A8H6FGY4</accession>
<dbReference type="RefSeq" id="XP_037155819.1">
    <property type="nucleotide sequence ID" value="XM_037298483.1"/>
</dbReference>
<feature type="region of interest" description="Disordered" evidence="5">
    <location>
        <begin position="241"/>
        <end position="302"/>
    </location>
</feature>
<dbReference type="GeneID" id="59336010"/>
<feature type="compositionally biased region" description="Polar residues" evidence="5">
    <location>
        <begin position="14"/>
        <end position="37"/>
    </location>
</feature>
<evidence type="ECO:0000259" key="6">
    <source>
        <dbReference type="PROSITE" id="PS50089"/>
    </source>
</evidence>
<gene>
    <name evidence="7" type="ORF">HO133_007613</name>
</gene>
<feature type="region of interest" description="Disordered" evidence="5">
    <location>
        <begin position="1"/>
        <end position="37"/>
    </location>
</feature>
<evidence type="ECO:0000313" key="8">
    <source>
        <dbReference type="Proteomes" id="UP000593566"/>
    </source>
</evidence>
<dbReference type="GO" id="GO:0008270">
    <property type="term" value="F:zinc ion binding"/>
    <property type="evidence" value="ECO:0007669"/>
    <property type="project" value="UniProtKB-KW"/>
</dbReference>
<feature type="compositionally biased region" description="Polar residues" evidence="5">
    <location>
        <begin position="243"/>
        <end position="291"/>
    </location>
</feature>
<evidence type="ECO:0000256" key="4">
    <source>
        <dbReference type="PROSITE-ProRule" id="PRU00175"/>
    </source>
</evidence>
<reference evidence="7 8" key="1">
    <citation type="journal article" date="2020" name="Genomics">
        <title>Complete, high-quality genomes from long-read metagenomic sequencing of two wolf lichen thalli reveals enigmatic genome architecture.</title>
        <authorList>
            <person name="McKenzie S.K."/>
            <person name="Walston R.F."/>
            <person name="Allen J.L."/>
        </authorList>
    </citation>
    <scope>NUCLEOTIDE SEQUENCE [LARGE SCALE GENOMIC DNA]</scope>
    <source>
        <strain evidence="7">WasteWater1</strain>
    </source>
</reference>
<feature type="region of interest" description="Disordered" evidence="5">
    <location>
        <begin position="543"/>
        <end position="562"/>
    </location>
</feature>
<evidence type="ECO:0000256" key="1">
    <source>
        <dbReference type="ARBA" id="ARBA00022723"/>
    </source>
</evidence>
<dbReference type="Pfam" id="PF13639">
    <property type="entry name" value="zf-RING_2"/>
    <property type="match status" value="1"/>
</dbReference>
<dbReference type="Proteomes" id="UP000593566">
    <property type="component" value="Unassembled WGS sequence"/>
</dbReference>
<protein>
    <recommendedName>
        <fullName evidence="6">RING-type domain-containing protein</fullName>
    </recommendedName>
</protein>
<dbReference type="GO" id="GO:0016567">
    <property type="term" value="P:protein ubiquitination"/>
    <property type="evidence" value="ECO:0007669"/>
    <property type="project" value="TreeGrafter"/>
</dbReference>